<evidence type="ECO:0000256" key="1">
    <source>
        <dbReference type="SAM" id="Coils"/>
    </source>
</evidence>
<dbReference type="Gene3D" id="1.20.890.10">
    <property type="entry name" value="cAMP-dependent protein kinase regulatory subunit, dimerization-anchoring domain"/>
    <property type="match status" value="1"/>
</dbReference>
<evidence type="ECO:0000313" key="4">
    <source>
        <dbReference type="Proteomes" id="UP001153714"/>
    </source>
</evidence>
<keyword evidence="1" id="KW-0175">Coiled coil</keyword>
<proteinExistence type="predicted"/>
<keyword evidence="4" id="KW-1185">Reference proteome</keyword>
<dbReference type="InterPro" id="IPR003117">
    <property type="entry name" value="cAMP_dep_PK_reg_su_I/II_a/b"/>
</dbReference>
<dbReference type="EMBL" id="OU893334">
    <property type="protein sequence ID" value="CAG9791091.1"/>
    <property type="molecule type" value="Genomic_DNA"/>
</dbReference>
<feature type="domain" description="RIIa" evidence="2">
    <location>
        <begin position="19"/>
        <end position="56"/>
    </location>
</feature>
<dbReference type="Pfam" id="PF02197">
    <property type="entry name" value="RIIa"/>
    <property type="match status" value="1"/>
</dbReference>
<sequence>MEDLLQKQIHDSFKLALPEGLKELMSDISREVLRAQPTNIYDFIANYLSVLLISREHLAIAGHLCDSVCATSCCQELEDELRYLDLEEEKAGRVKEFILEYFNGGNTCKKGFAFNLLNEISVNEEQMDAIKQAVNKAFKRSLINNTVYYQAAYRAYGVTRYDYAKEEHSELKMNKPPKRNLRFETNLQNEGTDSEVNKKLSTVSSSTLAGSYIILPKHVPYSVHDNFLQIVAETTERENVLINYIDEYEENNKESIEEIVEYEAKNTKVNEEYKVEQDFEVDDQEIADIDSESSINEELVCDFSDDDNKEF</sequence>
<accession>A0A9N9R6E4</accession>
<evidence type="ECO:0000259" key="2">
    <source>
        <dbReference type="SMART" id="SM00394"/>
    </source>
</evidence>
<dbReference type="AlphaFoldDB" id="A0A9N9R6E4"/>
<dbReference type="Proteomes" id="UP001153714">
    <property type="component" value="Chromosome 3"/>
</dbReference>
<organism evidence="3 4">
    <name type="scientific">Diatraea saccharalis</name>
    <name type="common">sugarcane borer</name>
    <dbReference type="NCBI Taxonomy" id="40085"/>
    <lineage>
        <taxon>Eukaryota</taxon>
        <taxon>Metazoa</taxon>
        <taxon>Ecdysozoa</taxon>
        <taxon>Arthropoda</taxon>
        <taxon>Hexapoda</taxon>
        <taxon>Insecta</taxon>
        <taxon>Pterygota</taxon>
        <taxon>Neoptera</taxon>
        <taxon>Endopterygota</taxon>
        <taxon>Lepidoptera</taxon>
        <taxon>Glossata</taxon>
        <taxon>Ditrysia</taxon>
        <taxon>Pyraloidea</taxon>
        <taxon>Crambidae</taxon>
        <taxon>Crambinae</taxon>
        <taxon>Diatraea</taxon>
    </lineage>
</organism>
<dbReference type="SUPFAM" id="SSF47391">
    <property type="entry name" value="Dimerization-anchoring domain of cAMP-dependent PK regulatory subunit"/>
    <property type="match status" value="1"/>
</dbReference>
<dbReference type="OrthoDB" id="26525at2759"/>
<reference evidence="3" key="1">
    <citation type="submission" date="2021-12" db="EMBL/GenBank/DDBJ databases">
        <authorList>
            <person name="King R."/>
        </authorList>
    </citation>
    <scope>NUCLEOTIDE SEQUENCE</scope>
</reference>
<dbReference type="SMART" id="SM00394">
    <property type="entry name" value="RIIa"/>
    <property type="match status" value="1"/>
</dbReference>
<evidence type="ECO:0000313" key="3">
    <source>
        <dbReference type="EMBL" id="CAG9791091.1"/>
    </source>
</evidence>
<name>A0A9N9R6E4_9NEOP</name>
<feature type="coiled-coil region" evidence="1">
    <location>
        <begin position="245"/>
        <end position="272"/>
    </location>
</feature>
<gene>
    <name evidence="3" type="ORF">DIATSA_LOCUS8724</name>
</gene>
<reference evidence="3" key="2">
    <citation type="submission" date="2022-10" db="EMBL/GenBank/DDBJ databases">
        <authorList>
            <consortium name="ENA_rothamsted_submissions"/>
            <consortium name="culmorum"/>
            <person name="King R."/>
        </authorList>
    </citation>
    <scope>NUCLEOTIDE SEQUENCE</scope>
</reference>
<protein>
    <recommendedName>
        <fullName evidence="2">RIIa domain-containing protein</fullName>
    </recommendedName>
</protein>
<dbReference type="InterPro" id="IPR047579">
    <property type="entry name" value="DD_CABYR_SP17"/>
</dbReference>
<dbReference type="CDD" id="cd12100">
    <property type="entry name" value="DD_CABYR_SP17"/>
    <property type="match status" value="1"/>
</dbReference>